<dbReference type="EMBL" id="JQGJ01000004">
    <property type="protein sequence ID" value="KHK65076.1"/>
    <property type="molecule type" value="Genomic_DNA"/>
</dbReference>
<comment type="caution">
    <text evidence="1">The sequence shown here is derived from an EMBL/GenBank/DDBJ whole genome shotgun (WGS) entry which is preliminary data.</text>
</comment>
<reference evidence="2" key="1">
    <citation type="submission" date="2015-03" db="EMBL/GenBank/DDBJ databases">
        <title>Pseudomonas frederiksbergensis hydrocarbon degrader.</title>
        <authorList>
            <person name="Brown L.M."/>
            <person name="Ruiz O.N."/>
            <person name="Mueller S."/>
            <person name="Gunasekera T.S."/>
        </authorList>
    </citation>
    <scope>NUCLEOTIDE SEQUENCE [LARGE SCALE GENOMIC DNA]</scope>
    <source>
        <strain evidence="2">SI8</strain>
    </source>
</reference>
<proteinExistence type="predicted"/>
<dbReference type="InterPro" id="IPR010261">
    <property type="entry name" value="Tir_chaperone"/>
</dbReference>
<dbReference type="RefSeq" id="WP_039590388.1">
    <property type="nucleotide sequence ID" value="NZ_CP142104.1"/>
</dbReference>
<dbReference type="Gene3D" id="3.30.1460.10">
    <property type="match status" value="1"/>
</dbReference>
<name>A0A0B1Z791_9PSED</name>
<dbReference type="GO" id="GO:0030254">
    <property type="term" value="P:protein secretion by the type III secretion system"/>
    <property type="evidence" value="ECO:0007669"/>
    <property type="project" value="InterPro"/>
</dbReference>
<evidence type="ECO:0000313" key="1">
    <source>
        <dbReference type="EMBL" id="KHK65076.1"/>
    </source>
</evidence>
<gene>
    <name evidence="1" type="ORF">JZ00_08510</name>
</gene>
<sequence length="141" mass="15762">MQCHELRSQLARWSASVDGPEHFAVVVDDGEAAFDKLEDGLLVSVELNAPQSNEASLEDILRLAQPSLSRFPGALARSPQDERLWLLAHLPPDAHVDDLVEVLEALLNQRDTWQSILHKEQRAVARRPSHFHLLGTGIRHA</sequence>
<dbReference type="AlphaFoldDB" id="A0A0B1Z791"/>
<dbReference type="Pfam" id="PF05932">
    <property type="entry name" value="CesT"/>
    <property type="match status" value="1"/>
</dbReference>
<organism evidence="1 2">
    <name type="scientific">Pseudomonas frederiksbergensis</name>
    <dbReference type="NCBI Taxonomy" id="104087"/>
    <lineage>
        <taxon>Bacteria</taxon>
        <taxon>Pseudomonadati</taxon>
        <taxon>Pseudomonadota</taxon>
        <taxon>Gammaproteobacteria</taxon>
        <taxon>Pseudomonadales</taxon>
        <taxon>Pseudomonadaceae</taxon>
        <taxon>Pseudomonas</taxon>
    </lineage>
</organism>
<protein>
    <submittedName>
        <fullName evidence="1">Type III secretion protein</fullName>
    </submittedName>
</protein>
<evidence type="ECO:0000313" key="2">
    <source>
        <dbReference type="Proteomes" id="UP000030949"/>
    </source>
</evidence>
<dbReference type="OrthoDB" id="7006103at2"/>
<accession>A0A0B1Z791</accession>
<dbReference type="Proteomes" id="UP000030949">
    <property type="component" value="Unassembled WGS sequence"/>
</dbReference>
<dbReference type="NCBIfam" id="NF041550">
    <property type="entry name" value="CesT_sub"/>
    <property type="match status" value="1"/>
</dbReference>
<dbReference type="SUPFAM" id="SSF69635">
    <property type="entry name" value="Type III secretory system chaperone-like"/>
    <property type="match status" value="1"/>
</dbReference>